<feature type="region of interest" description="Disordered" evidence="1">
    <location>
        <begin position="1"/>
        <end position="53"/>
    </location>
</feature>
<proteinExistence type="predicted"/>
<feature type="compositionally biased region" description="Basic and acidic residues" evidence="1">
    <location>
        <begin position="15"/>
        <end position="29"/>
    </location>
</feature>
<organism evidence="2 3">
    <name type="scientific">Ignatzschineria indica</name>
    <dbReference type="NCBI Taxonomy" id="472583"/>
    <lineage>
        <taxon>Bacteria</taxon>
        <taxon>Pseudomonadati</taxon>
        <taxon>Pseudomonadota</taxon>
        <taxon>Gammaproteobacteria</taxon>
        <taxon>Cardiobacteriales</taxon>
        <taxon>Ignatzschineriaceae</taxon>
        <taxon>Ignatzschineria</taxon>
    </lineage>
</organism>
<dbReference type="EMBL" id="QEWR01000002">
    <property type="protein sequence ID" value="PWD84540.1"/>
    <property type="molecule type" value="Genomic_DNA"/>
</dbReference>
<accession>A0A2U2AMU4</accession>
<evidence type="ECO:0000256" key="1">
    <source>
        <dbReference type="SAM" id="MobiDB-lite"/>
    </source>
</evidence>
<protein>
    <submittedName>
        <fullName evidence="2">Uncharacterized protein</fullName>
    </submittedName>
</protein>
<dbReference type="RefSeq" id="WP_109235709.1">
    <property type="nucleotide sequence ID" value="NZ_BMXZ01000001.1"/>
</dbReference>
<comment type="caution">
    <text evidence="2">The sequence shown here is derived from an EMBL/GenBank/DDBJ whole genome shotgun (WGS) entry which is preliminary data.</text>
</comment>
<sequence>MTTDHICHDMQNIDSLRDDEKRKSQDQHKNNFNLDHSSNHQSDHQTNHRPNHQLSHLSPYYQLRESPYQLSLQVVPASGRIAIWLRENMAQNLNNVNEQQSEIVEEEGRSTLFGYYCWEEARWYHLNLDITFSKPALREIEHYAKEYALRRDADFSTKRILIHYLSRYSGYTL</sequence>
<dbReference type="AlphaFoldDB" id="A0A2U2AMU4"/>
<keyword evidence="3" id="KW-1185">Reference proteome</keyword>
<evidence type="ECO:0000313" key="3">
    <source>
        <dbReference type="Proteomes" id="UP000244948"/>
    </source>
</evidence>
<name>A0A2U2AMU4_9GAMM</name>
<reference evidence="2 3" key="1">
    <citation type="journal article" date="2018" name="Genome Announc.">
        <title>Ignatzschineria cameli sp. nov., isolated from necrotic foot tissue of dromedaries (Camelus dromedarius) and associated maggots (Wohlfahrtia species) in Dubai.</title>
        <authorList>
            <person name="Tsang C.C."/>
            <person name="Tang J.Y."/>
            <person name="Fong J.Y."/>
            <person name="Kinne J."/>
            <person name="Lee H.H."/>
            <person name="Joseph M."/>
            <person name="Jose S."/>
            <person name="Schuster R.K."/>
            <person name="Tang Y."/>
            <person name="Sivakumar S."/>
            <person name="Chen J.H."/>
            <person name="Teng J.L."/>
            <person name="Lau S.K."/>
            <person name="Wernery U."/>
            <person name="Woo P.C."/>
        </authorList>
    </citation>
    <scope>NUCLEOTIDE SEQUENCE [LARGE SCALE GENOMIC DNA]</scope>
    <source>
        <strain evidence="2 3">KCTC 22643</strain>
    </source>
</reference>
<gene>
    <name evidence="2" type="ORF">DC082_03100</name>
</gene>
<dbReference type="Proteomes" id="UP000244948">
    <property type="component" value="Unassembled WGS sequence"/>
</dbReference>
<evidence type="ECO:0000313" key="2">
    <source>
        <dbReference type="EMBL" id="PWD84540.1"/>
    </source>
</evidence>
<feature type="compositionally biased region" description="Basic and acidic residues" evidence="1">
    <location>
        <begin position="37"/>
        <end position="46"/>
    </location>
</feature>